<dbReference type="GO" id="GO:0046872">
    <property type="term" value="F:metal ion binding"/>
    <property type="evidence" value="ECO:0007669"/>
    <property type="project" value="UniProtKB-KW"/>
</dbReference>
<dbReference type="InterPro" id="IPR005854">
    <property type="entry name" value="PurF"/>
</dbReference>
<feature type="binding site" evidence="10">
    <location>
        <position position="309"/>
    </location>
    <ligand>
        <name>Mg(2+)</name>
        <dbReference type="ChEBI" id="CHEBI:18420"/>
    </ligand>
</feature>
<feature type="active site" description="Nucleophile" evidence="9">
    <location>
        <position position="2"/>
    </location>
</feature>
<dbReference type="InterPro" id="IPR035584">
    <property type="entry name" value="PurF_N"/>
</dbReference>
<dbReference type="GO" id="GO:0006189">
    <property type="term" value="P:'de novo' IMP biosynthetic process"/>
    <property type="evidence" value="ECO:0007669"/>
    <property type="project" value="UniProtKB-UniPathway"/>
</dbReference>
<sequence>MCGILGLLLHDTSLDAATEICESLALLQHRGQDACGIVTCGAKGRFYQTKSNGMVRDVFDQAALSRLCGSMGVGHVRYPTAGSSAHAEAQPFYVNSPYGIVFAHNGNLLNTVELKRRLDTEMHRHINTDSDSELLLNVFADHLQQTGKFRINEEDIFTAVRGVMTQAKGAYACVAMLAGFGIIAFRDPNGIRPVGMAVRHIQGGGTDYLFSSESVVADAGGFTEWEDVKPGEAIIITRSGVARRQCAEPVPFAPDIFEYVYLARPDSVMDGVSVYRSRMAMGDLLADEVERVLDEKKMTVDVVIPVPDTSRVAALNLAQRLHIPYREGFVKNRYVGRTFIMPGQQMRKKNVRRKLNAMALEFAGKNVLIVDDSIVRGTTSKEIVQMARDVGAKQIVFASCAPPIRHANVYGIDMPARTELVAHDRTEDDIARAIGADLVIFQKLDDLIWSVRQFNTDIPQFDCSVFTGEYVTGGVDETYLSGLEQLRADNSKGTALGIVAQKPGTNGVKHSEGEQMGCSGPLNGADDNVGLYNWRKQ</sequence>
<dbReference type="CDD" id="cd00715">
    <property type="entry name" value="GPATase_N"/>
    <property type="match status" value="1"/>
</dbReference>
<evidence type="ECO:0000256" key="5">
    <source>
        <dbReference type="ARBA" id="ARBA00022679"/>
    </source>
</evidence>
<dbReference type="EC" id="2.4.2.14" evidence="3 8"/>
<organism evidence="12 13">
    <name type="scientific">Exidia glandulosa HHB12029</name>
    <dbReference type="NCBI Taxonomy" id="1314781"/>
    <lineage>
        <taxon>Eukaryota</taxon>
        <taxon>Fungi</taxon>
        <taxon>Dikarya</taxon>
        <taxon>Basidiomycota</taxon>
        <taxon>Agaricomycotina</taxon>
        <taxon>Agaricomycetes</taxon>
        <taxon>Auriculariales</taxon>
        <taxon>Exidiaceae</taxon>
        <taxon>Exidia</taxon>
    </lineage>
</organism>
<protein>
    <recommendedName>
        <fullName evidence="3 8">Amidophosphoribosyltransferase</fullName>
        <shortName evidence="8">ATase</shortName>
        <ecNumber evidence="3 8">2.4.2.14</ecNumber>
    </recommendedName>
    <alternativeName>
        <fullName evidence="8">Glutamine phosphoribosylpyrophosphate amidotransferase</fullName>
    </alternativeName>
</protein>
<dbReference type="Gene3D" id="3.60.20.10">
    <property type="entry name" value="Glutamine Phosphoribosylpyrophosphate, subunit 1, domain 1"/>
    <property type="match status" value="1"/>
</dbReference>
<proteinExistence type="inferred from homology"/>
<feature type="binding site" evidence="10">
    <location>
        <position position="371"/>
    </location>
    <ligand>
        <name>Mg(2+)</name>
        <dbReference type="ChEBI" id="CHEBI:18420"/>
    </ligand>
</feature>
<dbReference type="Pfam" id="PF00156">
    <property type="entry name" value="Pribosyltran"/>
    <property type="match status" value="1"/>
</dbReference>
<dbReference type="GO" id="GO:0004044">
    <property type="term" value="F:amidophosphoribosyltransferase activity"/>
    <property type="evidence" value="ECO:0007669"/>
    <property type="project" value="UniProtKB-EC"/>
</dbReference>
<comment type="cofactor">
    <cofactor evidence="10">
        <name>Mg(2+)</name>
        <dbReference type="ChEBI" id="CHEBI:18420"/>
    </cofactor>
    <text evidence="10">Binds 1 Mg(2+) ion per subunit.</text>
</comment>
<dbReference type="InParanoid" id="A0A165HM58"/>
<comment type="similarity">
    <text evidence="2 8">In the C-terminal section; belongs to the purine/pyrimidine phosphoribosyltransferase family.</text>
</comment>
<keyword evidence="6 8" id="KW-0658">Purine biosynthesis</keyword>
<dbReference type="PIRSF" id="PIRSF000485">
    <property type="entry name" value="Amd_phspho_trans"/>
    <property type="match status" value="1"/>
</dbReference>
<dbReference type="SUPFAM" id="SSF53271">
    <property type="entry name" value="PRTase-like"/>
    <property type="match status" value="1"/>
</dbReference>
<evidence type="ECO:0000256" key="10">
    <source>
        <dbReference type="PIRSR" id="PIRSR000485-2"/>
    </source>
</evidence>
<evidence type="ECO:0000259" key="11">
    <source>
        <dbReference type="PROSITE" id="PS51278"/>
    </source>
</evidence>
<keyword evidence="10" id="KW-0479">Metal-binding</keyword>
<dbReference type="EMBL" id="KV426013">
    <property type="protein sequence ID" value="KZV92175.1"/>
    <property type="molecule type" value="Genomic_DNA"/>
</dbReference>
<keyword evidence="4 8" id="KW-0328">Glycosyltransferase</keyword>
<keyword evidence="7" id="KW-0315">Glutamine amidotransferase</keyword>
<dbReference type="PANTHER" id="PTHR11907">
    <property type="entry name" value="AMIDOPHOSPHORIBOSYLTRANSFERASE"/>
    <property type="match status" value="1"/>
</dbReference>
<dbReference type="InterPro" id="IPR029057">
    <property type="entry name" value="PRTase-like"/>
</dbReference>
<dbReference type="Gene3D" id="3.40.50.2020">
    <property type="match status" value="1"/>
</dbReference>
<evidence type="ECO:0000256" key="7">
    <source>
        <dbReference type="ARBA" id="ARBA00022962"/>
    </source>
</evidence>
<evidence type="ECO:0000256" key="3">
    <source>
        <dbReference type="ARBA" id="ARBA00011941"/>
    </source>
</evidence>
<dbReference type="OrthoDB" id="191723at2759"/>
<evidence type="ECO:0000256" key="1">
    <source>
        <dbReference type="ARBA" id="ARBA00005209"/>
    </source>
</evidence>
<dbReference type="AlphaFoldDB" id="A0A165HM58"/>
<reference evidence="12 13" key="1">
    <citation type="journal article" date="2016" name="Mol. Biol. Evol.">
        <title>Comparative Genomics of Early-Diverging Mushroom-Forming Fungi Provides Insights into the Origins of Lignocellulose Decay Capabilities.</title>
        <authorList>
            <person name="Nagy L.G."/>
            <person name="Riley R."/>
            <person name="Tritt A."/>
            <person name="Adam C."/>
            <person name="Daum C."/>
            <person name="Floudas D."/>
            <person name="Sun H."/>
            <person name="Yadav J.S."/>
            <person name="Pangilinan J."/>
            <person name="Larsson K.H."/>
            <person name="Matsuura K."/>
            <person name="Barry K."/>
            <person name="Labutti K."/>
            <person name="Kuo R."/>
            <person name="Ohm R.A."/>
            <person name="Bhattacharya S.S."/>
            <person name="Shirouzu T."/>
            <person name="Yoshinaga Y."/>
            <person name="Martin F.M."/>
            <person name="Grigoriev I.V."/>
            <person name="Hibbett D.S."/>
        </authorList>
    </citation>
    <scope>NUCLEOTIDE SEQUENCE [LARGE SCALE GENOMIC DNA]</scope>
    <source>
        <strain evidence="12 13">HHB12029</strain>
    </source>
</reference>
<accession>A0A165HM58</accession>
<dbReference type="InterPro" id="IPR017932">
    <property type="entry name" value="GATase_2_dom"/>
</dbReference>
<keyword evidence="5 8" id="KW-0808">Transferase</keyword>
<evidence type="ECO:0000256" key="2">
    <source>
        <dbReference type="ARBA" id="ARBA00010138"/>
    </source>
</evidence>
<gene>
    <name evidence="12" type="ORF">EXIGLDRAFT_675431</name>
</gene>
<evidence type="ECO:0000313" key="13">
    <source>
        <dbReference type="Proteomes" id="UP000077266"/>
    </source>
</evidence>
<dbReference type="FunCoup" id="A0A165HM58">
    <property type="interactions" value="614"/>
</dbReference>
<dbReference type="Proteomes" id="UP000077266">
    <property type="component" value="Unassembled WGS sequence"/>
</dbReference>
<dbReference type="SUPFAM" id="SSF56235">
    <property type="entry name" value="N-terminal nucleophile aminohydrolases (Ntn hydrolases)"/>
    <property type="match status" value="1"/>
</dbReference>
<dbReference type="PROSITE" id="PS51278">
    <property type="entry name" value="GATASE_TYPE_2"/>
    <property type="match status" value="1"/>
</dbReference>
<evidence type="ECO:0000256" key="4">
    <source>
        <dbReference type="ARBA" id="ARBA00022676"/>
    </source>
</evidence>
<dbReference type="NCBIfam" id="TIGR01134">
    <property type="entry name" value="purF"/>
    <property type="match status" value="1"/>
</dbReference>
<dbReference type="STRING" id="1314781.A0A165HM58"/>
<name>A0A165HM58_EXIGL</name>
<dbReference type="Pfam" id="PF13522">
    <property type="entry name" value="GATase_6"/>
    <property type="match status" value="1"/>
</dbReference>
<feature type="domain" description="Glutamine amidotransferase type-2" evidence="11">
    <location>
        <begin position="2"/>
        <end position="239"/>
    </location>
</feature>
<evidence type="ECO:0000256" key="6">
    <source>
        <dbReference type="ARBA" id="ARBA00022755"/>
    </source>
</evidence>
<dbReference type="InterPro" id="IPR000836">
    <property type="entry name" value="PRTase_dom"/>
</dbReference>
<comment type="pathway">
    <text evidence="1 8">Purine metabolism; IMP biosynthesis via de novo pathway; N(1)-(5-phospho-D-ribosyl)glycinamide from 5-phospho-alpha-D-ribose 1-diphosphate: step 1/2.</text>
</comment>
<dbReference type="GO" id="GO:0009113">
    <property type="term" value="P:purine nucleobase biosynthetic process"/>
    <property type="evidence" value="ECO:0007669"/>
    <property type="project" value="InterPro"/>
</dbReference>
<dbReference type="HAMAP" id="MF_01931">
    <property type="entry name" value="PurF"/>
    <property type="match status" value="1"/>
</dbReference>
<keyword evidence="13" id="KW-1185">Reference proteome</keyword>
<evidence type="ECO:0000313" key="12">
    <source>
        <dbReference type="EMBL" id="KZV92175.1"/>
    </source>
</evidence>
<dbReference type="InterPro" id="IPR029055">
    <property type="entry name" value="Ntn_hydrolases_N"/>
</dbReference>
<feature type="binding site" evidence="10">
    <location>
        <position position="372"/>
    </location>
    <ligand>
        <name>Mg(2+)</name>
        <dbReference type="ChEBI" id="CHEBI:18420"/>
    </ligand>
</feature>
<dbReference type="UniPathway" id="UPA00074">
    <property type="reaction ID" value="UER00124"/>
</dbReference>
<dbReference type="CDD" id="cd06223">
    <property type="entry name" value="PRTases_typeI"/>
    <property type="match status" value="1"/>
</dbReference>
<keyword evidence="10" id="KW-0460">Magnesium</keyword>
<comment type="catalytic activity">
    <reaction evidence="8">
        <text>5-phospho-beta-D-ribosylamine + L-glutamate + diphosphate = 5-phospho-alpha-D-ribose 1-diphosphate + L-glutamine + H2O</text>
        <dbReference type="Rhea" id="RHEA:14905"/>
        <dbReference type="ChEBI" id="CHEBI:15377"/>
        <dbReference type="ChEBI" id="CHEBI:29985"/>
        <dbReference type="ChEBI" id="CHEBI:33019"/>
        <dbReference type="ChEBI" id="CHEBI:58017"/>
        <dbReference type="ChEBI" id="CHEBI:58359"/>
        <dbReference type="ChEBI" id="CHEBI:58681"/>
        <dbReference type="EC" id="2.4.2.14"/>
    </reaction>
</comment>
<evidence type="ECO:0000256" key="8">
    <source>
        <dbReference type="PIRNR" id="PIRNR000485"/>
    </source>
</evidence>
<evidence type="ECO:0000256" key="9">
    <source>
        <dbReference type="PIRSR" id="PIRSR000485-1"/>
    </source>
</evidence>